<gene>
    <name evidence="1" type="ORF">CASFOL_042771</name>
</gene>
<dbReference type="Proteomes" id="UP001632038">
    <property type="component" value="Unassembled WGS sequence"/>
</dbReference>
<proteinExistence type="predicted"/>
<comment type="caution">
    <text evidence="1">The sequence shown here is derived from an EMBL/GenBank/DDBJ whole genome shotgun (WGS) entry which is preliminary data.</text>
</comment>
<protein>
    <submittedName>
        <fullName evidence="1">Uncharacterized protein</fullName>
    </submittedName>
</protein>
<sequence length="106" mass="11160">MVTVGRRLQMGDGRRKEAEASVVMLTRGVVACGTGVGVAIFANKFPGVYAANCLTADEALNARSINNCNFLAVSGMSTCIRLRWCSGGAHRPAALLATDLGRWDGD</sequence>
<evidence type="ECO:0000313" key="1">
    <source>
        <dbReference type="EMBL" id="KAL3613358.1"/>
    </source>
</evidence>
<evidence type="ECO:0000313" key="2">
    <source>
        <dbReference type="Proteomes" id="UP001632038"/>
    </source>
</evidence>
<dbReference type="Pfam" id="PF02502">
    <property type="entry name" value="LacAB_rpiB"/>
    <property type="match status" value="1"/>
</dbReference>
<dbReference type="GO" id="GO:0016853">
    <property type="term" value="F:isomerase activity"/>
    <property type="evidence" value="ECO:0007669"/>
    <property type="project" value="UniProtKB-ARBA"/>
</dbReference>
<dbReference type="SUPFAM" id="SSF89623">
    <property type="entry name" value="Ribose/Galactose isomerase RpiB/AlsB"/>
    <property type="match status" value="1"/>
</dbReference>
<dbReference type="InterPro" id="IPR003500">
    <property type="entry name" value="RpiB_LacA_LacB"/>
</dbReference>
<dbReference type="PANTHER" id="PTHR30345:SF0">
    <property type="entry name" value="DNA DAMAGE-REPAIR_TOLERATION PROTEIN DRT102"/>
    <property type="match status" value="1"/>
</dbReference>
<organism evidence="1 2">
    <name type="scientific">Castilleja foliolosa</name>
    <dbReference type="NCBI Taxonomy" id="1961234"/>
    <lineage>
        <taxon>Eukaryota</taxon>
        <taxon>Viridiplantae</taxon>
        <taxon>Streptophyta</taxon>
        <taxon>Embryophyta</taxon>
        <taxon>Tracheophyta</taxon>
        <taxon>Spermatophyta</taxon>
        <taxon>Magnoliopsida</taxon>
        <taxon>eudicotyledons</taxon>
        <taxon>Gunneridae</taxon>
        <taxon>Pentapetalae</taxon>
        <taxon>asterids</taxon>
        <taxon>lamiids</taxon>
        <taxon>Lamiales</taxon>
        <taxon>Orobanchaceae</taxon>
        <taxon>Pedicularideae</taxon>
        <taxon>Castillejinae</taxon>
        <taxon>Castilleja</taxon>
    </lineage>
</organism>
<dbReference type="EMBL" id="JAVIJP010000132">
    <property type="protein sequence ID" value="KAL3613358.1"/>
    <property type="molecule type" value="Genomic_DNA"/>
</dbReference>
<dbReference type="PANTHER" id="PTHR30345">
    <property type="entry name" value="RIBOSE-5-PHOSPHATE ISOMERASE B"/>
    <property type="match status" value="1"/>
</dbReference>
<name>A0ABD3B7N6_9LAMI</name>
<reference evidence="2" key="1">
    <citation type="journal article" date="2024" name="IScience">
        <title>Strigolactones Initiate the Formation of Haustorium-like Structures in Castilleja.</title>
        <authorList>
            <person name="Buerger M."/>
            <person name="Peterson D."/>
            <person name="Chory J."/>
        </authorList>
    </citation>
    <scope>NUCLEOTIDE SEQUENCE [LARGE SCALE GENOMIC DNA]</scope>
</reference>
<dbReference type="InterPro" id="IPR036569">
    <property type="entry name" value="RpiB_LacA_LacB_sf"/>
</dbReference>
<keyword evidence="2" id="KW-1185">Reference proteome</keyword>
<dbReference type="Gene3D" id="3.40.1400.10">
    <property type="entry name" value="Sugar-phosphate isomerase, RpiB/LacA/LacB"/>
    <property type="match status" value="1"/>
</dbReference>
<dbReference type="AlphaFoldDB" id="A0ABD3B7N6"/>
<accession>A0ABD3B7N6</accession>